<comment type="caution">
    <text evidence="1">The sequence shown here is derived from an EMBL/GenBank/DDBJ whole genome shotgun (WGS) entry which is preliminary data.</text>
</comment>
<reference evidence="1 2" key="1">
    <citation type="journal article" date="2018" name="MBio">
        <title>Comparative Genomics Reveals the Core Gene Toolbox for the Fungus-Insect Symbiosis.</title>
        <authorList>
            <person name="Wang Y."/>
            <person name="Stata M."/>
            <person name="Wang W."/>
            <person name="Stajich J.E."/>
            <person name="White M.M."/>
            <person name="Moncalvo J.M."/>
        </authorList>
    </citation>
    <scope>NUCLEOTIDE SEQUENCE [LARGE SCALE GENOMIC DNA]</scope>
    <source>
        <strain evidence="1 2">AUS-77-4</strain>
    </source>
</reference>
<dbReference type="AlphaFoldDB" id="A0A2T9Z0F6"/>
<dbReference type="OrthoDB" id="5600268at2759"/>
<evidence type="ECO:0000313" key="2">
    <source>
        <dbReference type="Proteomes" id="UP000245699"/>
    </source>
</evidence>
<dbReference type="Proteomes" id="UP000245699">
    <property type="component" value="Unassembled WGS sequence"/>
</dbReference>
<name>A0A2T9Z0F6_9FUNG</name>
<keyword evidence="2" id="KW-1185">Reference proteome</keyword>
<sequence>MENLVKLKLLIPKKRQKLTKESLENHIYLLETQARNNNTSKTETNFKLKRILIYLDQHEDLLKELENSSSLSTKHSIQSLLSSTSIPSKKTQKIHRANSTKSSFKNARNTIEVILEKILISLNLKTKRQTNNTSPTLVKDTHCSYNSSKLINKYLTNPHEKYICP</sequence>
<organism evidence="1 2">
    <name type="scientific">Furculomyces boomerangus</name>
    <dbReference type="NCBI Taxonomy" id="61424"/>
    <lineage>
        <taxon>Eukaryota</taxon>
        <taxon>Fungi</taxon>
        <taxon>Fungi incertae sedis</taxon>
        <taxon>Zoopagomycota</taxon>
        <taxon>Kickxellomycotina</taxon>
        <taxon>Harpellomycetes</taxon>
        <taxon>Harpellales</taxon>
        <taxon>Harpellaceae</taxon>
        <taxon>Furculomyces</taxon>
    </lineage>
</organism>
<protein>
    <submittedName>
        <fullName evidence="1">Uncharacterized protein</fullName>
    </submittedName>
</protein>
<evidence type="ECO:0000313" key="1">
    <source>
        <dbReference type="EMBL" id="PVU98078.1"/>
    </source>
</evidence>
<accession>A0A2T9Z0F6</accession>
<dbReference type="EMBL" id="MBFT01000090">
    <property type="protein sequence ID" value="PVU98078.1"/>
    <property type="molecule type" value="Genomic_DNA"/>
</dbReference>
<gene>
    <name evidence="1" type="ORF">BB559_001793</name>
</gene>
<proteinExistence type="predicted"/>